<evidence type="ECO:0000256" key="1">
    <source>
        <dbReference type="ARBA" id="ARBA00001966"/>
    </source>
</evidence>
<accession>A0ABX5YW89</accession>
<keyword evidence="2" id="KW-0949">S-adenosyl-L-methionine</keyword>
<keyword evidence="9" id="KW-1185">Reference proteome</keyword>
<feature type="domain" description="Radical SAM core" evidence="7">
    <location>
        <begin position="340"/>
        <end position="464"/>
    </location>
</feature>
<dbReference type="Proteomes" id="UP000322887">
    <property type="component" value="Chromosome"/>
</dbReference>
<evidence type="ECO:0000259" key="7">
    <source>
        <dbReference type="Pfam" id="PF04055"/>
    </source>
</evidence>
<dbReference type="InterPro" id="IPR050834">
    <property type="entry name" value="Glycosyltransf_2"/>
</dbReference>
<evidence type="ECO:0000313" key="9">
    <source>
        <dbReference type="Proteomes" id="UP000322887"/>
    </source>
</evidence>
<name>A0ABX5YW89_9PLAN</name>
<dbReference type="PANTHER" id="PTHR43685">
    <property type="entry name" value="GLYCOSYLTRANSFERASE"/>
    <property type="match status" value="1"/>
</dbReference>
<dbReference type="GO" id="GO:0016757">
    <property type="term" value="F:glycosyltransferase activity"/>
    <property type="evidence" value="ECO:0007669"/>
    <property type="project" value="UniProtKB-KW"/>
</dbReference>
<dbReference type="EMBL" id="CP042910">
    <property type="protein sequence ID" value="QEG19925.1"/>
    <property type="molecule type" value="Genomic_DNA"/>
</dbReference>
<dbReference type="InterPro" id="IPR007197">
    <property type="entry name" value="rSAM"/>
</dbReference>
<dbReference type="InterPro" id="IPR001173">
    <property type="entry name" value="Glyco_trans_2-like"/>
</dbReference>
<evidence type="ECO:0000313" key="8">
    <source>
        <dbReference type="EMBL" id="QEG19925.1"/>
    </source>
</evidence>
<protein>
    <submittedName>
        <fullName evidence="8">Glycosyltransferase EpsE</fullName>
        <ecNumber evidence="8">2.4.-.-</ecNumber>
    </submittedName>
</protein>
<dbReference type="Pfam" id="PF04055">
    <property type="entry name" value="Radical_SAM"/>
    <property type="match status" value="1"/>
</dbReference>
<keyword evidence="5" id="KW-0411">Iron-sulfur</keyword>
<dbReference type="EC" id="2.4.-.-" evidence="8"/>
<proteinExistence type="predicted"/>
<dbReference type="SFLD" id="SFLDS00029">
    <property type="entry name" value="Radical_SAM"/>
    <property type="match status" value="1"/>
</dbReference>
<dbReference type="CDD" id="cd00761">
    <property type="entry name" value="Glyco_tranf_GTA_type"/>
    <property type="match status" value="1"/>
</dbReference>
<dbReference type="RefSeq" id="WP_002645351.1">
    <property type="nucleotide sequence ID" value="NZ_CP042910.1"/>
</dbReference>
<reference evidence="8 9" key="1">
    <citation type="submission" date="2019-08" db="EMBL/GenBank/DDBJ databases">
        <title>Deep-cultivation of Planctomycetes and their phenomic and genomic characterization uncovers novel biology.</title>
        <authorList>
            <person name="Wiegand S."/>
            <person name="Jogler M."/>
            <person name="Boedeker C."/>
            <person name="Pinto D."/>
            <person name="Vollmers J."/>
            <person name="Rivas-Marin E."/>
            <person name="Kohn T."/>
            <person name="Peeters S.H."/>
            <person name="Heuer A."/>
            <person name="Rast P."/>
            <person name="Oberbeckmann S."/>
            <person name="Bunk B."/>
            <person name="Jeske O."/>
            <person name="Meyerdierks A."/>
            <person name="Storesund J.E."/>
            <person name="Kallscheuer N."/>
            <person name="Luecker S."/>
            <person name="Lage O.M."/>
            <person name="Pohl T."/>
            <person name="Merkel B.J."/>
            <person name="Hornburger P."/>
            <person name="Mueller R.-W."/>
            <person name="Bruemmer F."/>
            <person name="Labrenz M."/>
            <person name="Spormann A.M."/>
            <person name="Op den Camp H."/>
            <person name="Overmann J."/>
            <person name="Amann R."/>
            <person name="Jetten M.S.M."/>
            <person name="Mascher T."/>
            <person name="Medema M.H."/>
            <person name="Devos D.P."/>
            <person name="Kaster A.-K."/>
            <person name="Ovreas L."/>
            <person name="Rohde M."/>
            <person name="Galperin M.Y."/>
            <person name="Jogler C."/>
        </authorList>
    </citation>
    <scope>NUCLEOTIDE SEQUENCE [LARGE SCALE GENOMIC DNA]</scope>
    <source>
        <strain evidence="8 9">DSM 8797</strain>
    </source>
</reference>
<comment type="cofactor">
    <cofactor evidence="1">
        <name>[4Fe-4S] cluster</name>
        <dbReference type="ChEBI" id="CHEBI:49883"/>
    </cofactor>
</comment>
<dbReference type="SUPFAM" id="SSF53448">
    <property type="entry name" value="Nucleotide-diphospho-sugar transferases"/>
    <property type="match status" value="1"/>
</dbReference>
<keyword evidence="8" id="KW-0328">Glycosyltransferase</keyword>
<keyword evidence="4" id="KW-0408">Iron</keyword>
<dbReference type="InterPro" id="IPR058240">
    <property type="entry name" value="rSAM_sf"/>
</dbReference>
<organism evidence="8 9">
    <name type="scientific">Gimesia maris</name>
    <dbReference type="NCBI Taxonomy" id="122"/>
    <lineage>
        <taxon>Bacteria</taxon>
        <taxon>Pseudomonadati</taxon>
        <taxon>Planctomycetota</taxon>
        <taxon>Planctomycetia</taxon>
        <taxon>Planctomycetales</taxon>
        <taxon>Planctomycetaceae</taxon>
        <taxon>Gimesia</taxon>
    </lineage>
</organism>
<dbReference type="SUPFAM" id="SSF102114">
    <property type="entry name" value="Radical SAM enzymes"/>
    <property type="match status" value="1"/>
</dbReference>
<sequence>MTLTPEIKQQLCNACKFKRNYFCRKHGDEIRRLVKTRTTCEGWGNAPKPKPPAKAPQLEPAAVDEIRCDVVIPYCQKNLQWLAAAVDSILNQAGAECVVHLIADGFTVPDDPAEQYASHPQVRLYRNEKTIGPYRTMNRIFDRLETDFIAVQDSDDIAMPHRIAHSIEKLRNGDVYGGAMRQFVSHESRDAESLRRLAAVPIHTSGHNKWKLCPNGNILNGTLVMRKAAYQRLNGFADLMGSGDLEFATRCHRSGATVVTDDEIVGLRRLHSESLSHGSIHGDKTASRNAAHETIQQYYEVMVPGCDFRQFGSLSKERYERHRTKPVGNLIEMENLELHVSHACNLACQQCTHFSNFNHKGMISPEESDRQMSLWSDRLLPRYFSLLGGEPTLNPQLCEIVRLARKHFPHSKLQLVTNGFNLQRHPELPAVLEETGCNLEISIHHDSAEYQAKLEPVKQLVADWENSHALRVNWRTSSSRWKRAYKGHGATMMPYEDNQPEQSWEACGSKWCPQIHDGKLWKCPQMAYLSMQAQKHGLNEAWNPYLNYTPLEPACTTEELREFVNRKTESCCGMCPANPETFELPSPLRGKNDARSP</sequence>
<evidence type="ECO:0000256" key="3">
    <source>
        <dbReference type="ARBA" id="ARBA00022723"/>
    </source>
</evidence>
<evidence type="ECO:0000256" key="5">
    <source>
        <dbReference type="ARBA" id="ARBA00023014"/>
    </source>
</evidence>
<dbReference type="InterPro" id="IPR013785">
    <property type="entry name" value="Aldolase_TIM"/>
</dbReference>
<keyword evidence="3" id="KW-0479">Metal-binding</keyword>
<dbReference type="GeneID" id="98650248"/>
<dbReference type="Pfam" id="PF00535">
    <property type="entry name" value="Glycos_transf_2"/>
    <property type="match status" value="1"/>
</dbReference>
<dbReference type="Gene3D" id="3.20.20.70">
    <property type="entry name" value="Aldolase class I"/>
    <property type="match status" value="1"/>
</dbReference>
<evidence type="ECO:0000256" key="2">
    <source>
        <dbReference type="ARBA" id="ARBA00022691"/>
    </source>
</evidence>
<evidence type="ECO:0000259" key="6">
    <source>
        <dbReference type="Pfam" id="PF00535"/>
    </source>
</evidence>
<dbReference type="InterPro" id="IPR029044">
    <property type="entry name" value="Nucleotide-diphossugar_trans"/>
</dbReference>
<evidence type="ECO:0000256" key="4">
    <source>
        <dbReference type="ARBA" id="ARBA00023004"/>
    </source>
</evidence>
<feature type="domain" description="Glycosyltransferase 2-like" evidence="6">
    <location>
        <begin position="70"/>
        <end position="191"/>
    </location>
</feature>
<gene>
    <name evidence="8" type="primary">epsE_4</name>
    <name evidence="8" type="ORF">GmarT_58340</name>
</gene>
<dbReference type="Gene3D" id="3.90.550.10">
    <property type="entry name" value="Spore Coat Polysaccharide Biosynthesis Protein SpsA, Chain A"/>
    <property type="match status" value="1"/>
</dbReference>
<keyword evidence="8" id="KW-0808">Transferase</keyword>
<dbReference type="PANTHER" id="PTHR43685:SF2">
    <property type="entry name" value="GLYCOSYLTRANSFERASE 2-LIKE DOMAIN-CONTAINING PROTEIN"/>
    <property type="match status" value="1"/>
</dbReference>
<dbReference type="CDD" id="cd01335">
    <property type="entry name" value="Radical_SAM"/>
    <property type="match status" value="1"/>
</dbReference>